<dbReference type="Pfam" id="PF00491">
    <property type="entry name" value="Arginase"/>
    <property type="match status" value="1"/>
</dbReference>
<feature type="binding site" evidence="4">
    <location>
        <position position="137"/>
    </location>
    <ligand>
        <name>Mn(2+)</name>
        <dbReference type="ChEBI" id="CHEBI:29035"/>
        <label>1</label>
    </ligand>
</feature>
<name>A0A1M5VKP2_9FIRM</name>
<organism evidence="6 7">
    <name type="scientific">Sporanaerobacter acetigenes DSM 13106</name>
    <dbReference type="NCBI Taxonomy" id="1123281"/>
    <lineage>
        <taxon>Bacteria</taxon>
        <taxon>Bacillati</taxon>
        <taxon>Bacillota</taxon>
        <taxon>Tissierellia</taxon>
        <taxon>Tissierellales</taxon>
        <taxon>Sporanaerobacteraceae</taxon>
        <taxon>Sporanaerobacter</taxon>
    </lineage>
</organism>
<comment type="cofactor">
    <cofactor evidence="4">
        <name>Mn(2+)</name>
        <dbReference type="ChEBI" id="CHEBI:29035"/>
    </cofactor>
    <text evidence="4">Binds 2 manganese ions per subunit.</text>
</comment>
<dbReference type="SUPFAM" id="SSF52768">
    <property type="entry name" value="Arginase/deacetylase"/>
    <property type="match status" value="1"/>
</dbReference>
<dbReference type="GO" id="GO:0046872">
    <property type="term" value="F:metal ion binding"/>
    <property type="evidence" value="ECO:0007669"/>
    <property type="project" value="UniProtKB-KW"/>
</dbReference>
<feature type="binding site" evidence="4">
    <location>
        <position position="214"/>
    </location>
    <ligand>
        <name>Mn(2+)</name>
        <dbReference type="ChEBI" id="CHEBI:29035"/>
        <label>1</label>
    </ligand>
</feature>
<dbReference type="OrthoDB" id="9788689at2"/>
<dbReference type="AlphaFoldDB" id="A0A1M5VKP2"/>
<evidence type="ECO:0000313" key="7">
    <source>
        <dbReference type="Proteomes" id="UP000184389"/>
    </source>
</evidence>
<dbReference type="PANTHER" id="PTHR11358:SF26">
    <property type="entry name" value="GUANIDINO ACID HYDROLASE, MITOCHONDRIAL"/>
    <property type="match status" value="1"/>
</dbReference>
<evidence type="ECO:0000313" key="6">
    <source>
        <dbReference type="EMBL" id="SHH75614.1"/>
    </source>
</evidence>
<dbReference type="GO" id="GO:0033389">
    <property type="term" value="P:putrescine biosynthetic process from arginine, via agmatine"/>
    <property type="evidence" value="ECO:0007669"/>
    <property type="project" value="TreeGrafter"/>
</dbReference>
<dbReference type="STRING" id="1123281.SAMN02745180_00935"/>
<sequence>MDKAKNVHTFLGLDSDYEEAKIVVFGAPFDGTTSFRPGTRFASSVMRNESYGLEMYSPYLDKDLKDTKICDVGDLVLPIGNTEKSMEVIKEFAKEIVEDGKIPMMIGGDHLVSYPAIEAVYEKHKDIYVLHFDAHTDLRDTFFGEKLSHANVLRRTWDFLGDGRIYQFGIRSGDREEFLWAEEHTHLTKFNYDGLDEVVEKLKEKAVYVTIDIDILDPSVVPGTGTPEPGGISFKEMLDILSKINKLNNIVGADLVELAPHYDPTGVSSAVACKIFRELALVVHK</sequence>
<keyword evidence="2 4" id="KW-0479">Metal-binding</keyword>
<evidence type="ECO:0000256" key="4">
    <source>
        <dbReference type="PIRSR" id="PIRSR036979-1"/>
    </source>
</evidence>
<dbReference type="InterPro" id="IPR005925">
    <property type="entry name" value="Agmatinase-rel"/>
</dbReference>
<evidence type="ECO:0000256" key="3">
    <source>
        <dbReference type="ARBA" id="ARBA00022801"/>
    </source>
</evidence>
<dbReference type="CDD" id="cd11593">
    <property type="entry name" value="Agmatinase-like_2"/>
    <property type="match status" value="1"/>
</dbReference>
<feature type="binding site" evidence="4">
    <location>
        <position position="133"/>
    </location>
    <ligand>
        <name>Mn(2+)</name>
        <dbReference type="ChEBI" id="CHEBI:29035"/>
        <label>1</label>
    </ligand>
</feature>
<keyword evidence="7" id="KW-1185">Reference proteome</keyword>
<keyword evidence="3 5" id="KW-0378">Hydrolase</keyword>
<dbReference type="RefSeq" id="WP_072743569.1">
    <property type="nucleotide sequence ID" value="NZ_FQXR01000004.1"/>
</dbReference>
<dbReference type="Proteomes" id="UP000184389">
    <property type="component" value="Unassembled WGS sequence"/>
</dbReference>
<dbReference type="PROSITE" id="PS51409">
    <property type="entry name" value="ARGINASE_2"/>
    <property type="match status" value="1"/>
</dbReference>
<keyword evidence="4" id="KW-0464">Manganese</keyword>
<dbReference type="InterPro" id="IPR023696">
    <property type="entry name" value="Ureohydrolase_dom_sf"/>
</dbReference>
<dbReference type="InterPro" id="IPR006035">
    <property type="entry name" value="Ureohydrolase"/>
</dbReference>
<dbReference type="NCBIfam" id="TIGR01230">
    <property type="entry name" value="agmatinase"/>
    <property type="match status" value="1"/>
</dbReference>
<dbReference type="Gene3D" id="3.40.800.10">
    <property type="entry name" value="Ureohydrolase domain"/>
    <property type="match status" value="1"/>
</dbReference>
<proteinExistence type="inferred from homology"/>
<feature type="binding site" evidence="4">
    <location>
        <position position="135"/>
    </location>
    <ligand>
        <name>Mn(2+)</name>
        <dbReference type="ChEBI" id="CHEBI:29035"/>
        <label>1</label>
    </ligand>
</feature>
<dbReference type="PANTHER" id="PTHR11358">
    <property type="entry name" value="ARGINASE/AGMATINASE"/>
    <property type="match status" value="1"/>
</dbReference>
<comment type="similarity">
    <text evidence="1">Belongs to the arginase family. Agmatinase subfamily.</text>
</comment>
<gene>
    <name evidence="6" type="ORF">SAMN02745180_00935</name>
</gene>
<dbReference type="PIRSF" id="PIRSF036979">
    <property type="entry name" value="Arginase"/>
    <property type="match status" value="1"/>
</dbReference>
<evidence type="ECO:0000256" key="1">
    <source>
        <dbReference type="ARBA" id="ARBA00009227"/>
    </source>
</evidence>
<dbReference type="PROSITE" id="PS01053">
    <property type="entry name" value="ARGINASE_1"/>
    <property type="match status" value="1"/>
</dbReference>
<protein>
    <submittedName>
        <fullName evidence="6">Agmatinase</fullName>
    </submittedName>
</protein>
<dbReference type="EMBL" id="FQXR01000004">
    <property type="protein sequence ID" value="SHH75614.1"/>
    <property type="molecule type" value="Genomic_DNA"/>
</dbReference>
<evidence type="ECO:0000256" key="2">
    <source>
        <dbReference type="ARBA" id="ARBA00022723"/>
    </source>
</evidence>
<feature type="binding site" evidence="4">
    <location>
        <position position="110"/>
    </location>
    <ligand>
        <name>Mn(2+)</name>
        <dbReference type="ChEBI" id="CHEBI:29035"/>
        <label>1</label>
    </ligand>
</feature>
<accession>A0A1M5VKP2</accession>
<evidence type="ECO:0000256" key="5">
    <source>
        <dbReference type="RuleBase" id="RU003684"/>
    </source>
</evidence>
<feature type="binding site" evidence="4">
    <location>
        <position position="212"/>
    </location>
    <ligand>
        <name>Mn(2+)</name>
        <dbReference type="ChEBI" id="CHEBI:29035"/>
        <label>1</label>
    </ligand>
</feature>
<dbReference type="InterPro" id="IPR020855">
    <property type="entry name" value="Ureohydrolase_Mn_BS"/>
</dbReference>
<dbReference type="GO" id="GO:0008783">
    <property type="term" value="F:agmatinase activity"/>
    <property type="evidence" value="ECO:0007669"/>
    <property type="project" value="TreeGrafter"/>
</dbReference>
<reference evidence="6 7" key="1">
    <citation type="submission" date="2016-11" db="EMBL/GenBank/DDBJ databases">
        <authorList>
            <person name="Jaros S."/>
            <person name="Januszkiewicz K."/>
            <person name="Wedrychowicz H."/>
        </authorList>
    </citation>
    <scope>NUCLEOTIDE SEQUENCE [LARGE SCALE GENOMIC DNA]</scope>
    <source>
        <strain evidence="6 7">DSM 13106</strain>
    </source>
</reference>